<feature type="domain" description="TAFII55 protein conserved region" evidence="8">
    <location>
        <begin position="5"/>
        <end position="164"/>
    </location>
</feature>
<name>A0AA35XC68_GEOBA</name>
<gene>
    <name evidence="9" type="ORF">GBAR_LOCUS25181</name>
</gene>
<evidence type="ECO:0000256" key="1">
    <source>
        <dbReference type="ARBA" id="ARBA00004123"/>
    </source>
</evidence>
<evidence type="ECO:0000313" key="10">
    <source>
        <dbReference type="Proteomes" id="UP001174909"/>
    </source>
</evidence>
<feature type="region of interest" description="Disordered" evidence="7">
    <location>
        <begin position="231"/>
        <end position="258"/>
    </location>
</feature>
<comment type="subcellular location">
    <subcellularLocation>
        <location evidence="1">Nucleus</location>
    </subcellularLocation>
</comment>
<evidence type="ECO:0000256" key="3">
    <source>
        <dbReference type="ARBA" id="ARBA00023015"/>
    </source>
</evidence>
<dbReference type="GO" id="GO:0005669">
    <property type="term" value="C:transcription factor TFIID complex"/>
    <property type="evidence" value="ECO:0007669"/>
    <property type="project" value="InterPro"/>
</dbReference>
<keyword evidence="3" id="KW-0805">Transcription regulation</keyword>
<dbReference type="PANTHER" id="PTHR12228:SF0">
    <property type="entry name" value="TATA-BOX BINDING PROTEIN ASSOCIATED FACTOR 7"/>
    <property type="match status" value="1"/>
</dbReference>
<feature type="region of interest" description="Disordered" evidence="7">
    <location>
        <begin position="173"/>
        <end position="217"/>
    </location>
</feature>
<proteinExistence type="inferred from homology"/>
<dbReference type="Pfam" id="PF04658">
    <property type="entry name" value="TAFII55_N"/>
    <property type="match status" value="1"/>
</dbReference>
<evidence type="ECO:0000256" key="2">
    <source>
        <dbReference type="ARBA" id="ARBA00009368"/>
    </source>
</evidence>
<protein>
    <submittedName>
        <fullName evidence="9">Transcription initiation factor TFIID subunit 7</fullName>
    </submittedName>
</protein>
<comment type="caution">
    <text evidence="9">The sequence shown here is derived from an EMBL/GenBank/DDBJ whole genome shotgun (WGS) entry which is preliminary data.</text>
</comment>
<organism evidence="9 10">
    <name type="scientific">Geodia barretti</name>
    <name type="common">Barrett's horny sponge</name>
    <dbReference type="NCBI Taxonomy" id="519541"/>
    <lineage>
        <taxon>Eukaryota</taxon>
        <taxon>Metazoa</taxon>
        <taxon>Porifera</taxon>
        <taxon>Demospongiae</taxon>
        <taxon>Heteroscleromorpha</taxon>
        <taxon>Tetractinellida</taxon>
        <taxon>Astrophorina</taxon>
        <taxon>Geodiidae</taxon>
        <taxon>Geodia</taxon>
    </lineage>
</organism>
<dbReference type="Proteomes" id="UP001174909">
    <property type="component" value="Unassembled WGS sequence"/>
</dbReference>
<evidence type="ECO:0000256" key="4">
    <source>
        <dbReference type="ARBA" id="ARBA00023163"/>
    </source>
</evidence>
<dbReference type="InterPro" id="IPR006751">
    <property type="entry name" value="TAFII55_prot_cons_reg"/>
</dbReference>
<keyword evidence="4" id="KW-0804">Transcription</keyword>
<keyword evidence="10" id="KW-1185">Reference proteome</keyword>
<evidence type="ECO:0000259" key="8">
    <source>
        <dbReference type="SMART" id="SM01370"/>
    </source>
</evidence>
<reference evidence="9" key="1">
    <citation type="submission" date="2023-03" db="EMBL/GenBank/DDBJ databases">
        <authorList>
            <person name="Steffen K."/>
            <person name="Cardenas P."/>
        </authorList>
    </citation>
    <scope>NUCLEOTIDE SEQUENCE</scope>
</reference>
<keyword evidence="5" id="KW-0539">Nucleus</keyword>
<dbReference type="GO" id="GO:0051123">
    <property type="term" value="P:RNA polymerase II preinitiation complex assembly"/>
    <property type="evidence" value="ECO:0007669"/>
    <property type="project" value="TreeGrafter"/>
</dbReference>
<accession>A0AA35XC68</accession>
<dbReference type="PANTHER" id="PTHR12228">
    <property type="entry name" value="TRANSCRIPTION INITIATION FACTOR TFIID 55 KD SUBUNIT-RELATED"/>
    <property type="match status" value="1"/>
</dbReference>
<dbReference type="EMBL" id="CASHTH010003477">
    <property type="protein sequence ID" value="CAI8045522.1"/>
    <property type="molecule type" value="Genomic_DNA"/>
</dbReference>
<dbReference type="AlphaFoldDB" id="A0AA35XC68"/>
<dbReference type="CDD" id="cd08047">
    <property type="entry name" value="TAF7"/>
    <property type="match status" value="1"/>
</dbReference>
<feature type="compositionally biased region" description="Acidic residues" evidence="7">
    <location>
        <begin position="238"/>
        <end position="258"/>
    </location>
</feature>
<dbReference type="SMART" id="SM01370">
    <property type="entry name" value="TAFII55_N"/>
    <property type="match status" value="1"/>
</dbReference>
<evidence type="ECO:0000256" key="6">
    <source>
        <dbReference type="SAM" id="Coils"/>
    </source>
</evidence>
<dbReference type="InterPro" id="IPR037817">
    <property type="entry name" value="TAF7"/>
</dbReference>
<evidence type="ECO:0000313" key="9">
    <source>
        <dbReference type="EMBL" id="CAI8045522.1"/>
    </source>
</evidence>
<comment type="similarity">
    <text evidence="2">Belongs to the TAF7 family.</text>
</comment>
<evidence type="ECO:0000256" key="7">
    <source>
        <dbReference type="SAM" id="MobiDB-lite"/>
    </source>
</evidence>
<keyword evidence="6" id="KW-0175">Coiled coil</keyword>
<sequence length="324" mass="37003">MSADAEHLFILRLPEPEVTRVKEAMRRDELGEMLQLDFKKDMRHATVKVDGTTLSAKLVDLPTVVECHKTIESRTLYKTGNISQVLVCSRSPLETAAVSNIEELPTSQQKEYLKKFTFNHGLTPPLKNVRRRRFKKMTTKKFVDSPEVEKEVKRLLREDLNAVNVSWKVVTDEDKANEDTQSVASEGASRAVTPAANLDEDSLSSTTPPIRPYHGNSHHDEKQALMQLLEDVSSSSGGEEEEEEDEEDEEEGEEDEEIEVMETEQMRQVSSAIQDLDNQIEEQKLKIQNTANTSLRGRFEVFLKELEAERQLKMEELEKLEENT</sequence>
<dbReference type="GO" id="GO:0016251">
    <property type="term" value="F:RNA polymerase II general transcription initiation factor activity"/>
    <property type="evidence" value="ECO:0007669"/>
    <property type="project" value="TreeGrafter"/>
</dbReference>
<feature type="coiled-coil region" evidence="6">
    <location>
        <begin position="266"/>
        <end position="323"/>
    </location>
</feature>
<evidence type="ECO:0000256" key="5">
    <source>
        <dbReference type="ARBA" id="ARBA00023242"/>
    </source>
</evidence>